<evidence type="ECO:0000256" key="1">
    <source>
        <dbReference type="ARBA" id="ARBA00022617"/>
    </source>
</evidence>
<protein>
    <submittedName>
        <fullName evidence="8">Cytochrome c</fullName>
    </submittedName>
</protein>
<feature type="region of interest" description="Disordered" evidence="5">
    <location>
        <begin position="57"/>
        <end position="81"/>
    </location>
</feature>
<dbReference type="Proteomes" id="UP000315003">
    <property type="component" value="Chromosome"/>
</dbReference>
<evidence type="ECO:0000256" key="4">
    <source>
        <dbReference type="PROSITE-ProRule" id="PRU00433"/>
    </source>
</evidence>
<evidence type="ECO:0000313" key="9">
    <source>
        <dbReference type="Proteomes" id="UP000315003"/>
    </source>
</evidence>
<gene>
    <name evidence="8" type="ORF">SV7mr_08730</name>
</gene>
<feature type="domain" description="Cytochrome c" evidence="7">
    <location>
        <begin position="328"/>
        <end position="526"/>
    </location>
</feature>
<dbReference type="RefSeq" id="WP_419188072.1">
    <property type="nucleotide sequence ID" value="NZ_CP036272.1"/>
</dbReference>
<organism evidence="8 9">
    <name type="scientific">Stieleria bergensis</name>
    <dbReference type="NCBI Taxonomy" id="2528025"/>
    <lineage>
        <taxon>Bacteria</taxon>
        <taxon>Pseudomonadati</taxon>
        <taxon>Planctomycetota</taxon>
        <taxon>Planctomycetia</taxon>
        <taxon>Pirellulales</taxon>
        <taxon>Pirellulaceae</taxon>
        <taxon>Stieleria</taxon>
    </lineage>
</organism>
<keyword evidence="9" id="KW-1185">Reference proteome</keyword>
<keyword evidence="1 4" id="KW-0349">Heme</keyword>
<dbReference type="InterPro" id="IPR036909">
    <property type="entry name" value="Cyt_c-like_dom_sf"/>
</dbReference>
<dbReference type="GO" id="GO:0046872">
    <property type="term" value="F:metal ion binding"/>
    <property type="evidence" value="ECO:0007669"/>
    <property type="project" value="UniProtKB-KW"/>
</dbReference>
<dbReference type="GO" id="GO:0009055">
    <property type="term" value="F:electron transfer activity"/>
    <property type="evidence" value="ECO:0007669"/>
    <property type="project" value="InterPro"/>
</dbReference>
<dbReference type="GO" id="GO:0004130">
    <property type="term" value="F:cytochrome-c peroxidase activity"/>
    <property type="evidence" value="ECO:0007669"/>
    <property type="project" value="TreeGrafter"/>
</dbReference>
<dbReference type="InterPro" id="IPR051395">
    <property type="entry name" value="Cytochrome_c_Peroxidase/MauG"/>
</dbReference>
<reference evidence="8 9" key="1">
    <citation type="submission" date="2019-02" db="EMBL/GenBank/DDBJ databases">
        <title>Deep-cultivation of Planctomycetes and their phenomic and genomic characterization uncovers novel biology.</title>
        <authorList>
            <person name="Wiegand S."/>
            <person name="Jogler M."/>
            <person name="Boedeker C."/>
            <person name="Pinto D."/>
            <person name="Vollmers J."/>
            <person name="Rivas-Marin E."/>
            <person name="Kohn T."/>
            <person name="Peeters S.H."/>
            <person name="Heuer A."/>
            <person name="Rast P."/>
            <person name="Oberbeckmann S."/>
            <person name="Bunk B."/>
            <person name="Jeske O."/>
            <person name="Meyerdierks A."/>
            <person name="Storesund J.E."/>
            <person name="Kallscheuer N."/>
            <person name="Luecker S."/>
            <person name="Lage O.M."/>
            <person name="Pohl T."/>
            <person name="Merkel B.J."/>
            <person name="Hornburger P."/>
            <person name="Mueller R.-W."/>
            <person name="Bruemmer F."/>
            <person name="Labrenz M."/>
            <person name="Spormann A.M."/>
            <person name="Op den Camp H."/>
            <person name="Overmann J."/>
            <person name="Amann R."/>
            <person name="Jetten M.S.M."/>
            <person name="Mascher T."/>
            <person name="Medema M.H."/>
            <person name="Devos D.P."/>
            <person name="Kaster A.-K."/>
            <person name="Ovreas L."/>
            <person name="Rohde M."/>
            <person name="Galperin M.Y."/>
            <person name="Jogler C."/>
        </authorList>
    </citation>
    <scope>NUCLEOTIDE SEQUENCE [LARGE SCALE GENOMIC DNA]</scope>
    <source>
        <strain evidence="8 9">SV_7m_r</strain>
    </source>
</reference>
<evidence type="ECO:0000256" key="3">
    <source>
        <dbReference type="ARBA" id="ARBA00023004"/>
    </source>
</evidence>
<evidence type="ECO:0000256" key="5">
    <source>
        <dbReference type="SAM" id="MobiDB-lite"/>
    </source>
</evidence>
<keyword evidence="2 4" id="KW-0479">Metal-binding</keyword>
<name>A0A517SQI5_9BACT</name>
<feature type="transmembrane region" description="Helical" evidence="6">
    <location>
        <begin position="21"/>
        <end position="41"/>
    </location>
</feature>
<keyword evidence="6" id="KW-0472">Membrane</keyword>
<dbReference type="PANTHER" id="PTHR30600:SF9">
    <property type="entry name" value="BLR7738 PROTEIN"/>
    <property type="match status" value="1"/>
</dbReference>
<evidence type="ECO:0000313" key="8">
    <source>
        <dbReference type="EMBL" id="QDT58382.1"/>
    </source>
</evidence>
<dbReference type="EMBL" id="CP036272">
    <property type="protein sequence ID" value="QDT58382.1"/>
    <property type="molecule type" value="Genomic_DNA"/>
</dbReference>
<evidence type="ECO:0000256" key="6">
    <source>
        <dbReference type="SAM" id="Phobius"/>
    </source>
</evidence>
<dbReference type="PANTHER" id="PTHR30600">
    <property type="entry name" value="CYTOCHROME C PEROXIDASE-RELATED"/>
    <property type="match status" value="1"/>
</dbReference>
<dbReference type="InterPro" id="IPR009056">
    <property type="entry name" value="Cyt_c-like_dom"/>
</dbReference>
<keyword evidence="6" id="KW-0812">Transmembrane</keyword>
<evidence type="ECO:0000259" key="7">
    <source>
        <dbReference type="PROSITE" id="PS51007"/>
    </source>
</evidence>
<dbReference type="SUPFAM" id="SSF46626">
    <property type="entry name" value="Cytochrome c"/>
    <property type="match status" value="1"/>
</dbReference>
<dbReference type="AlphaFoldDB" id="A0A517SQI5"/>
<dbReference type="GO" id="GO:0020037">
    <property type="term" value="F:heme binding"/>
    <property type="evidence" value="ECO:0007669"/>
    <property type="project" value="InterPro"/>
</dbReference>
<accession>A0A517SQI5</accession>
<proteinExistence type="predicted"/>
<sequence>MNLIHRDSTSNGRVRCVQFTSASIGALRTWIAMICIVVLLAQVQPLAAQTIGEPIRPAGQGDVVADQTSVPEGPKQQEAGRNQAAERGYRFLIEQPVLPGDFTAQVFDQLWTVWPEPLRRKAEQAGAKQRRLMILDRYGLTVRPNDDSLNPLQYVVDQRGAFTMNCFACHGGSVYGKVMPGAPNNRYALQSLTEDIGKVKLRLGILPGTMELGAIFIPLGTNNGTTNAVVFGMALLNGRDADLNVIPKLPGKFIHHDMDAPPWWHFSKKPQIYIDGFAAKGHRALMQFSLVPENGPDFFHRHEDDFRDVFAYISSIEPPKYDGPIDQPLADRGRKVFNQSCADCHGTYGQNADYPNLRVPIDQVGTDPVRLKALTPEGRQRYADSWFARSSAKDDAAKDGPAGNETARETKLETVIVPGGYVAPPLDGVWASAPYFHNGSVPTLWHVMHPEQRPVVWRPLDQTMDQQKVGLNVETLVQVPAAIQDPLLRRSYFDTRKSGKSRQGHDFPNQLNEDEKAAVLEYLKTL</sequence>
<dbReference type="Pfam" id="PF21419">
    <property type="entry name" value="RoxA-like_Cyt-c"/>
    <property type="match status" value="1"/>
</dbReference>
<dbReference type="PROSITE" id="PS51007">
    <property type="entry name" value="CYTC"/>
    <property type="match status" value="1"/>
</dbReference>
<keyword evidence="3 4" id="KW-0408">Iron</keyword>
<keyword evidence="6" id="KW-1133">Transmembrane helix</keyword>
<evidence type="ECO:0000256" key="2">
    <source>
        <dbReference type="ARBA" id="ARBA00022723"/>
    </source>
</evidence>
<dbReference type="Gene3D" id="1.10.760.10">
    <property type="entry name" value="Cytochrome c-like domain"/>
    <property type="match status" value="1"/>
</dbReference>